<evidence type="ECO:0000313" key="2">
    <source>
        <dbReference type="EMBL" id="KAF9781422.1"/>
    </source>
</evidence>
<dbReference type="Proteomes" id="UP000736335">
    <property type="component" value="Unassembled WGS sequence"/>
</dbReference>
<accession>A0A9P6H806</accession>
<gene>
    <name evidence="2" type="ORF">BJ322DRAFT_1213419</name>
</gene>
<feature type="compositionally biased region" description="Polar residues" evidence="1">
    <location>
        <begin position="41"/>
        <end position="56"/>
    </location>
</feature>
<comment type="caution">
    <text evidence="2">The sequence shown here is derived from an EMBL/GenBank/DDBJ whole genome shotgun (WGS) entry which is preliminary data.</text>
</comment>
<reference evidence="2" key="2">
    <citation type="submission" date="2020-11" db="EMBL/GenBank/DDBJ databases">
        <authorList>
            <consortium name="DOE Joint Genome Institute"/>
            <person name="Kuo A."/>
            <person name="Miyauchi S."/>
            <person name="Kiss E."/>
            <person name="Drula E."/>
            <person name="Kohler A."/>
            <person name="Sanchez-Garcia M."/>
            <person name="Andreopoulos B."/>
            <person name="Barry K.W."/>
            <person name="Bonito G."/>
            <person name="Buee M."/>
            <person name="Carver A."/>
            <person name="Chen C."/>
            <person name="Cichocki N."/>
            <person name="Clum A."/>
            <person name="Culley D."/>
            <person name="Crous P.W."/>
            <person name="Fauchery L."/>
            <person name="Girlanda M."/>
            <person name="Hayes R."/>
            <person name="Keri Z."/>
            <person name="Labutti K."/>
            <person name="Lipzen A."/>
            <person name="Lombard V."/>
            <person name="Magnuson J."/>
            <person name="Maillard F."/>
            <person name="Morin E."/>
            <person name="Murat C."/>
            <person name="Nolan M."/>
            <person name="Ohm R."/>
            <person name="Pangilinan J."/>
            <person name="Pereira M."/>
            <person name="Perotto S."/>
            <person name="Peter M."/>
            <person name="Riley R."/>
            <person name="Sitrit Y."/>
            <person name="Stielow B."/>
            <person name="Szollosi G."/>
            <person name="Zifcakova L."/>
            <person name="Stursova M."/>
            <person name="Spatafora J.W."/>
            <person name="Tedersoo L."/>
            <person name="Vaario L.-M."/>
            <person name="Yamada A."/>
            <person name="Yan M."/>
            <person name="Wang P."/>
            <person name="Xu J."/>
            <person name="Bruns T."/>
            <person name="Baldrian P."/>
            <person name="Vilgalys R."/>
            <person name="Henrissat B."/>
            <person name="Grigoriev I.V."/>
            <person name="Hibbett D."/>
            <person name="Nagy L.G."/>
            <person name="Martin F.M."/>
        </authorList>
    </citation>
    <scope>NUCLEOTIDE SEQUENCE</scope>
    <source>
        <strain evidence="2">UH-Tt-Lm1</strain>
    </source>
</reference>
<feature type="region of interest" description="Disordered" evidence="1">
    <location>
        <begin position="253"/>
        <end position="279"/>
    </location>
</feature>
<dbReference type="AlphaFoldDB" id="A0A9P6H806"/>
<protein>
    <submittedName>
        <fullName evidence="2">Uncharacterized protein</fullName>
    </submittedName>
</protein>
<dbReference type="EMBL" id="WIUZ02000014">
    <property type="protein sequence ID" value="KAF9781422.1"/>
    <property type="molecule type" value="Genomic_DNA"/>
</dbReference>
<feature type="region of interest" description="Disordered" evidence="1">
    <location>
        <begin position="1"/>
        <end position="63"/>
    </location>
</feature>
<organism evidence="2 3">
    <name type="scientific">Thelephora terrestris</name>
    <dbReference type="NCBI Taxonomy" id="56493"/>
    <lineage>
        <taxon>Eukaryota</taxon>
        <taxon>Fungi</taxon>
        <taxon>Dikarya</taxon>
        <taxon>Basidiomycota</taxon>
        <taxon>Agaricomycotina</taxon>
        <taxon>Agaricomycetes</taxon>
        <taxon>Thelephorales</taxon>
        <taxon>Thelephoraceae</taxon>
        <taxon>Thelephora</taxon>
    </lineage>
</organism>
<feature type="compositionally biased region" description="Basic and acidic residues" evidence="1">
    <location>
        <begin position="14"/>
        <end position="23"/>
    </location>
</feature>
<sequence length="320" mass="35904">MSSLREFTMKHHGTKEEKDDKLLSHIFGPVTTESIDRQRTLPRSPSELPSLQNLLKPSSRIPRVDPTHQVHKLQEAFLTPKRFRGVTTTGIESRIGEDQAHHASRLISTRHACIPPKKLPAAFRTTSLIASSKIGRSWLPTPLGVIETQGGTADGQEYHDQKDTRPRAFEISLADVSMKVRKPKQRKARGHEVLPSVSRASFVPPSEPGEPSFYHEFETTEEDWEDLESAYTHDTLDDELDWDLKPLRMARDDSASCASSPSTPRRGHSTARPSSTEGDVRTNVKIEDVHLACSYRLVVVVVYSLAVRLRSSSKILFLVT</sequence>
<evidence type="ECO:0000313" key="3">
    <source>
        <dbReference type="Proteomes" id="UP000736335"/>
    </source>
</evidence>
<proteinExistence type="predicted"/>
<evidence type="ECO:0000256" key="1">
    <source>
        <dbReference type="SAM" id="MobiDB-lite"/>
    </source>
</evidence>
<name>A0A9P6H806_9AGAM</name>
<keyword evidence="3" id="KW-1185">Reference proteome</keyword>
<reference evidence="2" key="1">
    <citation type="journal article" date="2020" name="Nat. Commun.">
        <title>Large-scale genome sequencing of mycorrhizal fungi provides insights into the early evolution of symbiotic traits.</title>
        <authorList>
            <person name="Miyauchi S."/>
            <person name="Kiss E."/>
            <person name="Kuo A."/>
            <person name="Drula E."/>
            <person name="Kohler A."/>
            <person name="Sanchez-Garcia M."/>
            <person name="Morin E."/>
            <person name="Andreopoulos B."/>
            <person name="Barry K.W."/>
            <person name="Bonito G."/>
            <person name="Buee M."/>
            <person name="Carver A."/>
            <person name="Chen C."/>
            <person name="Cichocki N."/>
            <person name="Clum A."/>
            <person name="Culley D."/>
            <person name="Crous P.W."/>
            <person name="Fauchery L."/>
            <person name="Girlanda M."/>
            <person name="Hayes R.D."/>
            <person name="Keri Z."/>
            <person name="LaButti K."/>
            <person name="Lipzen A."/>
            <person name="Lombard V."/>
            <person name="Magnuson J."/>
            <person name="Maillard F."/>
            <person name="Murat C."/>
            <person name="Nolan M."/>
            <person name="Ohm R.A."/>
            <person name="Pangilinan J."/>
            <person name="Pereira M.F."/>
            <person name="Perotto S."/>
            <person name="Peter M."/>
            <person name="Pfister S."/>
            <person name="Riley R."/>
            <person name="Sitrit Y."/>
            <person name="Stielow J.B."/>
            <person name="Szollosi G."/>
            <person name="Zifcakova L."/>
            <person name="Stursova M."/>
            <person name="Spatafora J.W."/>
            <person name="Tedersoo L."/>
            <person name="Vaario L.M."/>
            <person name="Yamada A."/>
            <person name="Yan M."/>
            <person name="Wang P."/>
            <person name="Xu J."/>
            <person name="Bruns T."/>
            <person name="Baldrian P."/>
            <person name="Vilgalys R."/>
            <person name="Dunand C."/>
            <person name="Henrissat B."/>
            <person name="Grigoriev I.V."/>
            <person name="Hibbett D."/>
            <person name="Nagy L.G."/>
            <person name="Martin F.M."/>
        </authorList>
    </citation>
    <scope>NUCLEOTIDE SEQUENCE</scope>
    <source>
        <strain evidence="2">UH-Tt-Lm1</strain>
    </source>
</reference>